<sequence>MKWQNTIASLFWLSNVNCDGMVVEDEEGGSLRVVSLSLERNKIQDPVTYDRQRILKRQGTVEANLDNLQTLYFFNASLGTPAQDLRLHLDTGSSDLWVNTPTSSLCEASNGRCGKSGTYNANSSSTYEYLNSRFNISYVDGSSANGDYATDVFQFENIDIKNFQFGIGYTSSSPQGILGIGYPQNEVQAARSGQPPYDNLPARLLADGRIATNAYSIWLDNINSTTGSLLFGGVDKSQYNGNLVTVPVQKAGSSFREFFITMTGLNVGSKVVADNMALAVLLDTGSSLTYLPEDVADSIFKAVNATWLEKPQLAVIPCEAGNSDDTITFQFSKPASIDVPLKELVLPIISQNGRQPRLSDGRTACLFGIFPSAAGAKVLGDTFLRSAYVVYDITNNEISLAQSNFDAKPEGSDVVEIRAGKNRLPNATAARNPVAAKSGLPILGSPASSIQLKVTHLATTLSLMLVFGALFGG</sequence>
<dbReference type="Proteomes" id="UP001148737">
    <property type="component" value="Unassembled WGS sequence"/>
</dbReference>
<organism evidence="1 2">
    <name type="scientific">Lecanicillium saksenae</name>
    <dbReference type="NCBI Taxonomy" id="468837"/>
    <lineage>
        <taxon>Eukaryota</taxon>
        <taxon>Fungi</taxon>
        <taxon>Dikarya</taxon>
        <taxon>Ascomycota</taxon>
        <taxon>Pezizomycotina</taxon>
        <taxon>Sordariomycetes</taxon>
        <taxon>Hypocreomycetidae</taxon>
        <taxon>Hypocreales</taxon>
        <taxon>Cordycipitaceae</taxon>
        <taxon>Lecanicillium</taxon>
    </lineage>
</organism>
<gene>
    <name evidence="1" type="ORF">NLG97_g5415</name>
</gene>
<dbReference type="EMBL" id="JANAKD010000606">
    <property type="protein sequence ID" value="KAJ3492405.1"/>
    <property type="molecule type" value="Genomic_DNA"/>
</dbReference>
<evidence type="ECO:0000313" key="2">
    <source>
        <dbReference type="Proteomes" id="UP001148737"/>
    </source>
</evidence>
<reference evidence="1" key="1">
    <citation type="submission" date="2022-07" db="EMBL/GenBank/DDBJ databases">
        <title>Genome Sequence of Lecanicillium saksenae.</title>
        <authorList>
            <person name="Buettner E."/>
        </authorList>
    </citation>
    <scope>NUCLEOTIDE SEQUENCE</scope>
    <source>
        <strain evidence="1">VT-O1</strain>
    </source>
</reference>
<keyword evidence="2" id="KW-1185">Reference proteome</keyword>
<name>A0ACC1QSI4_9HYPO</name>
<protein>
    <submittedName>
        <fullName evidence="1">Uncharacterized protein</fullName>
    </submittedName>
</protein>
<evidence type="ECO:0000313" key="1">
    <source>
        <dbReference type="EMBL" id="KAJ3492405.1"/>
    </source>
</evidence>
<proteinExistence type="predicted"/>
<accession>A0ACC1QSI4</accession>
<comment type="caution">
    <text evidence="1">The sequence shown here is derived from an EMBL/GenBank/DDBJ whole genome shotgun (WGS) entry which is preliminary data.</text>
</comment>